<evidence type="ECO:0000256" key="1">
    <source>
        <dbReference type="SAM" id="MobiDB-lite"/>
    </source>
</evidence>
<sequence>MQPTWRCPQQNGERIGAAPLQQMDRQTGLGLGRQDKKEEDWHERRKPRLKSSIENWLHAVHTLAYMFVEKFPQAAAALFLNEQKIQAAQLKYQGEAWLKYNEGFRAKMLMWHIIDWDPQDVAGFTEHMVTAQERVESHEQGASGRQIGTTRAGRRTLLE</sequence>
<feature type="compositionally biased region" description="Polar residues" evidence="1">
    <location>
        <begin position="1"/>
        <end position="12"/>
    </location>
</feature>
<gene>
    <name evidence="2" type="ORF">NDU88_010971</name>
</gene>
<evidence type="ECO:0000313" key="3">
    <source>
        <dbReference type="Proteomes" id="UP001066276"/>
    </source>
</evidence>
<feature type="compositionally biased region" description="Basic and acidic residues" evidence="1">
    <location>
        <begin position="33"/>
        <end position="43"/>
    </location>
</feature>
<evidence type="ECO:0000313" key="2">
    <source>
        <dbReference type="EMBL" id="KAJ1158278.1"/>
    </source>
</evidence>
<proteinExistence type="predicted"/>
<dbReference type="AlphaFoldDB" id="A0AAV7S4S5"/>
<feature type="region of interest" description="Disordered" evidence="1">
    <location>
        <begin position="1"/>
        <end position="45"/>
    </location>
</feature>
<evidence type="ECO:0008006" key="4">
    <source>
        <dbReference type="Google" id="ProtNLM"/>
    </source>
</evidence>
<protein>
    <recommendedName>
        <fullName evidence="4">Retrotransposon gag domain-containing protein</fullName>
    </recommendedName>
</protein>
<feature type="region of interest" description="Disordered" evidence="1">
    <location>
        <begin position="135"/>
        <end position="159"/>
    </location>
</feature>
<dbReference type="EMBL" id="JANPWB010000009">
    <property type="protein sequence ID" value="KAJ1158278.1"/>
    <property type="molecule type" value="Genomic_DNA"/>
</dbReference>
<organism evidence="2 3">
    <name type="scientific">Pleurodeles waltl</name>
    <name type="common">Iberian ribbed newt</name>
    <dbReference type="NCBI Taxonomy" id="8319"/>
    <lineage>
        <taxon>Eukaryota</taxon>
        <taxon>Metazoa</taxon>
        <taxon>Chordata</taxon>
        <taxon>Craniata</taxon>
        <taxon>Vertebrata</taxon>
        <taxon>Euteleostomi</taxon>
        <taxon>Amphibia</taxon>
        <taxon>Batrachia</taxon>
        <taxon>Caudata</taxon>
        <taxon>Salamandroidea</taxon>
        <taxon>Salamandridae</taxon>
        <taxon>Pleurodelinae</taxon>
        <taxon>Pleurodeles</taxon>
    </lineage>
</organism>
<comment type="caution">
    <text evidence="2">The sequence shown here is derived from an EMBL/GenBank/DDBJ whole genome shotgun (WGS) entry which is preliminary data.</text>
</comment>
<keyword evidence="3" id="KW-1185">Reference proteome</keyword>
<name>A0AAV7S4S5_PLEWA</name>
<accession>A0AAV7S4S5</accession>
<dbReference type="Proteomes" id="UP001066276">
    <property type="component" value="Chromosome 5"/>
</dbReference>
<reference evidence="2" key="1">
    <citation type="journal article" date="2022" name="bioRxiv">
        <title>Sequencing and chromosome-scale assembly of the giantPleurodeles waltlgenome.</title>
        <authorList>
            <person name="Brown T."/>
            <person name="Elewa A."/>
            <person name="Iarovenko S."/>
            <person name="Subramanian E."/>
            <person name="Araus A.J."/>
            <person name="Petzold A."/>
            <person name="Susuki M."/>
            <person name="Suzuki K.-i.T."/>
            <person name="Hayashi T."/>
            <person name="Toyoda A."/>
            <person name="Oliveira C."/>
            <person name="Osipova E."/>
            <person name="Leigh N.D."/>
            <person name="Simon A."/>
            <person name="Yun M.H."/>
        </authorList>
    </citation>
    <scope>NUCLEOTIDE SEQUENCE</scope>
    <source>
        <strain evidence="2">20211129_DDA</strain>
        <tissue evidence="2">Liver</tissue>
    </source>
</reference>